<name>A0A2S3HSQ7_9POAL</name>
<protein>
    <submittedName>
        <fullName evidence="2">Uncharacterized protein</fullName>
    </submittedName>
</protein>
<gene>
    <name evidence="2" type="ORF">PAHAL_5G190100</name>
</gene>
<dbReference type="EMBL" id="CM008050">
    <property type="protein sequence ID" value="PAN28963.1"/>
    <property type="molecule type" value="Genomic_DNA"/>
</dbReference>
<dbReference type="Proteomes" id="UP000243499">
    <property type="component" value="Chromosome 5"/>
</dbReference>
<dbReference type="Gramene" id="PAN28963">
    <property type="protein sequence ID" value="PAN28963"/>
    <property type="gene ID" value="PAHAL_5G190100"/>
</dbReference>
<feature type="compositionally biased region" description="Basic and acidic residues" evidence="1">
    <location>
        <begin position="36"/>
        <end position="53"/>
    </location>
</feature>
<feature type="compositionally biased region" description="Basic residues" evidence="1">
    <location>
        <begin position="64"/>
        <end position="76"/>
    </location>
</feature>
<feature type="region of interest" description="Disordered" evidence="1">
    <location>
        <begin position="31"/>
        <end position="76"/>
    </location>
</feature>
<evidence type="ECO:0000256" key="1">
    <source>
        <dbReference type="SAM" id="MobiDB-lite"/>
    </source>
</evidence>
<reference evidence="2" key="1">
    <citation type="submission" date="2018-04" db="EMBL/GenBank/DDBJ databases">
        <title>WGS assembly of Panicum hallii.</title>
        <authorList>
            <person name="Lovell J."/>
            <person name="Jenkins J."/>
            <person name="Lowry D."/>
            <person name="Mamidi S."/>
            <person name="Sreedasyam A."/>
            <person name="Weng X."/>
            <person name="Barry K."/>
            <person name="Bonette J."/>
            <person name="Campitelli B."/>
            <person name="Daum C."/>
            <person name="Gordon S."/>
            <person name="Gould B."/>
            <person name="Lipzen A."/>
            <person name="Macqueen A."/>
            <person name="Palacio-Mejia J."/>
            <person name="Plott C."/>
            <person name="Shakirov E."/>
            <person name="Shu S."/>
            <person name="Yoshinaga Y."/>
            <person name="Zane M."/>
            <person name="Rokhsar D."/>
            <person name="Grimwood J."/>
            <person name="Schmutz J."/>
            <person name="Juenger T."/>
        </authorList>
    </citation>
    <scope>NUCLEOTIDE SEQUENCE [LARGE SCALE GENOMIC DNA]</scope>
    <source>
        <strain evidence="2">FIL2</strain>
    </source>
</reference>
<proteinExistence type="predicted"/>
<accession>A0A2S3HSQ7</accession>
<dbReference type="AlphaFoldDB" id="A0A2S3HSQ7"/>
<organism evidence="2">
    <name type="scientific">Panicum hallii</name>
    <dbReference type="NCBI Taxonomy" id="206008"/>
    <lineage>
        <taxon>Eukaryota</taxon>
        <taxon>Viridiplantae</taxon>
        <taxon>Streptophyta</taxon>
        <taxon>Embryophyta</taxon>
        <taxon>Tracheophyta</taxon>
        <taxon>Spermatophyta</taxon>
        <taxon>Magnoliopsida</taxon>
        <taxon>Liliopsida</taxon>
        <taxon>Poales</taxon>
        <taxon>Poaceae</taxon>
        <taxon>PACMAD clade</taxon>
        <taxon>Panicoideae</taxon>
        <taxon>Panicodae</taxon>
        <taxon>Paniceae</taxon>
        <taxon>Panicinae</taxon>
        <taxon>Panicum</taxon>
        <taxon>Panicum sect. Panicum</taxon>
    </lineage>
</organism>
<sequence>MCKRWPGCPDEIRRSRIGSFCTSNTDTKQYSTKTAATEEKKMKLKTPHEETMGKKKQSSLAHCICKRARPQKEHKR</sequence>
<evidence type="ECO:0000313" key="2">
    <source>
        <dbReference type="EMBL" id="PAN28963.1"/>
    </source>
</evidence>